<evidence type="ECO:0000256" key="3">
    <source>
        <dbReference type="ARBA" id="ARBA00022475"/>
    </source>
</evidence>
<dbReference type="GO" id="GO:0022857">
    <property type="term" value="F:transmembrane transporter activity"/>
    <property type="evidence" value="ECO:0007669"/>
    <property type="project" value="InterPro"/>
</dbReference>
<comment type="subcellular location">
    <subcellularLocation>
        <location evidence="1">Cell membrane</location>
        <topology evidence="1">Multi-pass membrane protein</topology>
    </subcellularLocation>
</comment>
<dbReference type="CDD" id="cd06173">
    <property type="entry name" value="MFS_MefA_like"/>
    <property type="match status" value="1"/>
</dbReference>
<evidence type="ECO:0000256" key="5">
    <source>
        <dbReference type="ARBA" id="ARBA00022989"/>
    </source>
</evidence>
<dbReference type="STRING" id="115783.SAMN02745119_00453"/>
<dbReference type="OrthoDB" id="7283966at2"/>
<sequence>MTPAHTPENPHSKPLVLFLFGRMSSSIAFQMLGVAVGWQMYAITGSAWYLGLVGLAQFLPMVLLTLLAGQIADRYDRRTIARTCQFIEALAAVALAVGGYYNLLGKEVLLAIMVIIGSARAFEYPTMHALVPRLVPREQLPRALALSASANQTATIVGPAVGGILYAAGVTTVYSTIGLLFLAACILISCIQPASESTRPEAVTDRSLFAGISFIKQHPVVLGAISLDLFAVLLGGATALLPIYARDILITGPWGLGLLRSAPAIGALAMSLWLARRPLKRRVGRTMFRSVALFGVATLVFAVSQEFWLSMAALVVLGAADVISVVIRSSLVQIETPDEMRGRVSAVNSLFIGTSNQLGEFESGATAALFGTVPSVLIGGIGTLLVVGLWIRLFPQLAQVDRLDKR</sequence>
<feature type="transmembrane region" description="Helical" evidence="7">
    <location>
        <begin position="47"/>
        <end position="68"/>
    </location>
</feature>
<dbReference type="Pfam" id="PF05977">
    <property type="entry name" value="MFS_3"/>
    <property type="match status" value="1"/>
</dbReference>
<dbReference type="InterPro" id="IPR036259">
    <property type="entry name" value="MFS_trans_sf"/>
</dbReference>
<evidence type="ECO:0000256" key="7">
    <source>
        <dbReference type="SAM" id="Phobius"/>
    </source>
</evidence>
<organism evidence="9 10">
    <name type="scientific">Trichlorobacter thiogenes</name>
    <dbReference type="NCBI Taxonomy" id="115783"/>
    <lineage>
        <taxon>Bacteria</taxon>
        <taxon>Pseudomonadati</taxon>
        <taxon>Thermodesulfobacteriota</taxon>
        <taxon>Desulfuromonadia</taxon>
        <taxon>Geobacterales</taxon>
        <taxon>Geobacteraceae</taxon>
        <taxon>Trichlorobacter</taxon>
    </lineage>
</organism>
<dbReference type="SUPFAM" id="SSF103473">
    <property type="entry name" value="MFS general substrate transporter"/>
    <property type="match status" value="1"/>
</dbReference>
<name>A0A1T4KBB7_9BACT</name>
<feature type="transmembrane region" description="Helical" evidence="7">
    <location>
        <begin position="287"/>
        <end position="305"/>
    </location>
</feature>
<dbReference type="Gene3D" id="1.20.1250.20">
    <property type="entry name" value="MFS general substrate transporter like domains"/>
    <property type="match status" value="1"/>
</dbReference>
<dbReference type="PANTHER" id="PTHR23513:SF9">
    <property type="entry name" value="ENTEROBACTIN EXPORTER ENTS"/>
    <property type="match status" value="1"/>
</dbReference>
<feature type="transmembrane region" description="Helical" evidence="7">
    <location>
        <begin position="15"/>
        <end position="41"/>
    </location>
</feature>
<evidence type="ECO:0000313" key="9">
    <source>
        <dbReference type="EMBL" id="SJZ39667.1"/>
    </source>
</evidence>
<dbReference type="InterPro" id="IPR010290">
    <property type="entry name" value="TM_effector"/>
</dbReference>
<keyword evidence="4 7" id="KW-0812">Transmembrane</keyword>
<dbReference type="RefSeq" id="WP_078788740.1">
    <property type="nucleotide sequence ID" value="NZ_FUWR01000001.1"/>
</dbReference>
<feature type="transmembrane region" description="Helical" evidence="7">
    <location>
        <begin position="367"/>
        <end position="391"/>
    </location>
</feature>
<evidence type="ECO:0000256" key="2">
    <source>
        <dbReference type="ARBA" id="ARBA00022448"/>
    </source>
</evidence>
<keyword evidence="10" id="KW-1185">Reference proteome</keyword>
<dbReference type="PROSITE" id="PS50850">
    <property type="entry name" value="MFS"/>
    <property type="match status" value="1"/>
</dbReference>
<dbReference type="EMBL" id="FUWR01000001">
    <property type="protein sequence ID" value="SJZ39667.1"/>
    <property type="molecule type" value="Genomic_DNA"/>
</dbReference>
<dbReference type="GO" id="GO:0005886">
    <property type="term" value="C:plasma membrane"/>
    <property type="evidence" value="ECO:0007669"/>
    <property type="project" value="UniProtKB-SubCell"/>
</dbReference>
<feature type="transmembrane region" description="Helical" evidence="7">
    <location>
        <begin position="257"/>
        <end position="275"/>
    </location>
</feature>
<evidence type="ECO:0000259" key="8">
    <source>
        <dbReference type="PROSITE" id="PS50850"/>
    </source>
</evidence>
<evidence type="ECO:0000313" key="10">
    <source>
        <dbReference type="Proteomes" id="UP000190102"/>
    </source>
</evidence>
<feature type="transmembrane region" description="Helical" evidence="7">
    <location>
        <begin position="143"/>
        <end position="167"/>
    </location>
</feature>
<keyword evidence="3" id="KW-1003">Cell membrane</keyword>
<evidence type="ECO:0000256" key="1">
    <source>
        <dbReference type="ARBA" id="ARBA00004651"/>
    </source>
</evidence>
<dbReference type="AlphaFoldDB" id="A0A1T4KBB7"/>
<keyword evidence="2" id="KW-0813">Transport</keyword>
<dbReference type="Proteomes" id="UP000190102">
    <property type="component" value="Unassembled WGS sequence"/>
</dbReference>
<reference evidence="10" key="1">
    <citation type="submission" date="2017-02" db="EMBL/GenBank/DDBJ databases">
        <authorList>
            <person name="Varghese N."/>
            <person name="Submissions S."/>
        </authorList>
    </citation>
    <scope>NUCLEOTIDE SEQUENCE [LARGE SCALE GENOMIC DNA]</scope>
    <source>
        <strain evidence="10">ATCC BAA-34</strain>
    </source>
</reference>
<protein>
    <submittedName>
        <fullName evidence="9">Predicted arabinose efflux permease, MFS family</fullName>
    </submittedName>
</protein>
<feature type="domain" description="Major facilitator superfamily (MFS) profile" evidence="8">
    <location>
        <begin position="14"/>
        <end position="398"/>
    </location>
</feature>
<evidence type="ECO:0000256" key="4">
    <source>
        <dbReference type="ARBA" id="ARBA00022692"/>
    </source>
</evidence>
<feature type="transmembrane region" description="Helical" evidence="7">
    <location>
        <begin position="173"/>
        <end position="191"/>
    </location>
</feature>
<evidence type="ECO:0000256" key="6">
    <source>
        <dbReference type="ARBA" id="ARBA00023136"/>
    </source>
</evidence>
<accession>A0A1T4KBB7</accession>
<feature type="transmembrane region" description="Helical" evidence="7">
    <location>
        <begin position="80"/>
        <end position="102"/>
    </location>
</feature>
<gene>
    <name evidence="9" type="ORF">SAMN02745119_00453</name>
</gene>
<dbReference type="PANTHER" id="PTHR23513">
    <property type="entry name" value="INTEGRAL MEMBRANE EFFLUX PROTEIN-RELATED"/>
    <property type="match status" value="1"/>
</dbReference>
<keyword evidence="6 7" id="KW-0472">Membrane</keyword>
<proteinExistence type="predicted"/>
<feature type="transmembrane region" description="Helical" evidence="7">
    <location>
        <begin position="220"/>
        <end position="245"/>
    </location>
</feature>
<dbReference type="InterPro" id="IPR020846">
    <property type="entry name" value="MFS_dom"/>
</dbReference>
<keyword evidence="5 7" id="KW-1133">Transmembrane helix</keyword>